<name>A0A1Z8AN46_9FLAO</name>
<protein>
    <submittedName>
        <fullName evidence="1">Uncharacterized protein</fullName>
    </submittedName>
</protein>
<dbReference type="EMBL" id="MAAX01000174">
    <property type="protein sequence ID" value="OUS11741.1"/>
    <property type="molecule type" value="Genomic_DNA"/>
</dbReference>
<dbReference type="Proteomes" id="UP000196102">
    <property type="component" value="Unassembled WGS sequence"/>
</dbReference>
<evidence type="ECO:0000313" key="2">
    <source>
        <dbReference type="Proteomes" id="UP000196102"/>
    </source>
</evidence>
<reference evidence="2" key="1">
    <citation type="journal article" date="2017" name="Proc. Natl. Acad. Sci. U.S.A.">
        <title>Simulation of Deepwater Horizon oil plume reveals substrate specialization within a complex community of hydrocarbon-degraders.</title>
        <authorList>
            <person name="Hu P."/>
            <person name="Dubinsky E.A."/>
            <person name="Probst A.J."/>
            <person name="Wang J."/>
            <person name="Sieber C.M.K."/>
            <person name="Tom L.M."/>
            <person name="Gardinali P."/>
            <person name="Banfield J.F."/>
            <person name="Atlas R.M."/>
            <person name="Andersen G.L."/>
        </authorList>
    </citation>
    <scope>NUCLEOTIDE SEQUENCE [LARGE SCALE GENOMIC DNA]</scope>
</reference>
<dbReference type="RefSeq" id="WP_303687498.1">
    <property type="nucleotide sequence ID" value="NZ_CAJXYO010000053.1"/>
</dbReference>
<evidence type="ECO:0000313" key="1">
    <source>
        <dbReference type="EMBL" id="OUS11741.1"/>
    </source>
</evidence>
<accession>A0A1Z8AN46</accession>
<proteinExistence type="predicted"/>
<sequence>MAKNSGLLKIEGTLGELTFYKSKDGFLVRTKGGISKSRIESDPAFSRTRENGREFGQITRSGKVMRDAIRPLLLQAKDSRVTSRLVKVMAAVKNADAVSARGSRTVSQGLSTAEGKAFLKGFDFNNRTALSSILFAPMAIDSTTGAIAFTDFRPSQAIVAPTGSTHVSLLSAIADIDFETEASELYVSDLKTLEVRDATGQSFDLVPSNVPSGTGTRFVFFLMSFSQEVNGTLYDMRNGAFNVLNVVEVL</sequence>
<dbReference type="AlphaFoldDB" id="A0A1Z8AN46"/>
<gene>
    <name evidence="1" type="ORF">A9Q93_11040</name>
</gene>
<organism evidence="1 2">
    <name type="scientific">Nonlabens dokdonensis</name>
    <dbReference type="NCBI Taxonomy" id="328515"/>
    <lineage>
        <taxon>Bacteria</taxon>
        <taxon>Pseudomonadati</taxon>
        <taxon>Bacteroidota</taxon>
        <taxon>Flavobacteriia</taxon>
        <taxon>Flavobacteriales</taxon>
        <taxon>Flavobacteriaceae</taxon>
        <taxon>Nonlabens</taxon>
    </lineage>
</organism>
<comment type="caution">
    <text evidence="1">The sequence shown here is derived from an EMBL/GenBank/DDBJ whole genome shotgun (WGS) entry which is preliminary data.</text>
</comment>